<proteinExistence type="predicted"/>
<dbReference type="EMBL" id="KB008020">
    <property type="protein sequence ID" value="ELR15903.1"/>
    <property type="molecule type" value="Genomic_DNA"/>
</dbReference>
<dbReference type="InterPro" id="IPR001936">
    <property type="entry name" value="RasGAP_dom"/>
</dbReference>
<evidence type="ECO:0000259" key="5">
    <source>
        <dbReference type="PROSITE" id="PS50002"/>
    </source>
</evidence>
<sequence length="1053" mass="115352">MERRAVHAVVLNDFTYAENKENITLTKDDVVDVLSRPGPCDGPDPSLMFKFKSRVGYIPSSYLSGQVRLPPGGRLGRIVRCQTQEESTGRDDILHVQADDIIVMSKIPPAEDWWLGEIIHSKNHPENFSLKGAFRPKVVKILAVHPHTTVEHAPLSSSQGTAGGGLMGSNALSPRGHLQKQPLPSASSPPLADSMFSVAAVDDNHIVVLQEELLQYLLAKDMLLFSWLCEVVDGAHTAPLAQAVVHLFKMNGFIPQLINTVIEIEVKRTHQPSTFFRDNTLTSHVVSTYSHDIGKDYILLVLKGLIRSTASYSAETLEINPHMINLSVTTLEENISKLSSVIQLYLDVITASAAHPPPVLTKFPESKYSAIGGFFFLRFLCPAIVSPESYGLVDSGAATLTGANRRPLILVSKVLQSIANGVQFGKKEPYMIPMNELMQVNIAKVHNFFDDLADIAGLEDQFVMGNLGQRELTFRPDQLAKVHAELHLRFGVIKAHVLETVEQSTESGKHKVGMLDALEKLLSKLGLPKPVEVETVAEEEVTSPNLRPPPVHLPQQKKTFFRTSSRDSSSLRRKEKVELEKGRSKNSITEEAGKAPASPKLPPKRNTPLTDDEVPVSHPASTHAGWMLLKGNPQNTLKLRNKWKRFYFLLVEWELHYYKPGDTVKKMGTIDISTATVSQNLAALWAPPSIPKAPNKPGQFQFELAFPDRPVLHFSLTPSASQLDLERWMDAINKAKDSAVGRLPPVLSPRGVLPSGANSITPPPLTLSLFNLQTSNEFQPDVDCDPTTTAQQQHLSEIERTLSPVGSPRSAGYFNFNTFNTFHTSGPDEPETETGGGSAIVGRVRIAHSPSMRVGGSTPAAETVEQRKKAKTASWGKMEMFERLIKGADDKMQQQQQQHQQRERIARRESEKVRTTTPAAPAAPAAPSTSPARAQLKWRAAAVKPPPPPSPTTPPKLSNSANIANNTSPPSGGTSRIGLMPARPDEGDYASIVRMLSKLTQSVERRLDVDRALLGRRNSDGSLTAGAGEAREILESRLSALTAALATLKTIKL</sequence>
<dbReference type="SUPFAM" id="SSF48350">
    <property type="entry name" value="GTPase activation domain, GAP"/>
    <property type="match status" value="1"/>
</dbReference>
<feature type="compositionally biased region" description="Basic and acidic residues" evidence="4">
    <location>
        <begin position="900"/>
        <end position="914"/>
    </location>
</feature>
<evidence type="ECO:0000256" key="3">
    <source>
        <dbReference type="PROSITE-ProRule" id="PRU00192"/>
    </source>
</evidence>
<feature type="compositionally biased region" description="Basic and acidic residues" evidence="4">
    <location>
        <begin position="569"/>
        <end position="583"/>
    </location>
</feature>
<protein>
    <submittedName>
        <fullName evidence="8">PH domain containing protein</fullName>
    </submittedName>
</protein>
<dbReference type="Gene3D" id="2.30.29.30">
    <property type="entry name" value="Pleckstrin-homology domain (PH domain)/Phosphotyrosine-binding domain (PTB)"/>
    <property type="match status" value="1"/>
</dbReference>
<dbReference type="RefSeq" id="XP_004337916.1">
    <property type="nucleotide sequence ID" value="XM_004337868.1"/>
</dbReference>
<dbReference type="Gene3D" id="1.10.506.10">
    <property type="entry name" value="GTPase Activation - p120gap, domain 1"/>
    <property type="match status" value="2"/>
</dbReference>
<organism evidence="8 9">
    <name type="scientific">Acanthamoeba castellanii (strain ATCC 30010 / Neff)</name>
    <dbReference type="NCBI Taxonomy" id="1257118"/>
    <lineage>
        <taxon>Eukaryota</taxon>
        <taxon>Amoebozoa</taxon>
        <taxon>Discosea</taxon>
        <taxon>Longamoebia</taxon>
        <taxon>Centramoebida</taxon>
        <taxon>Acanthamoebidae</taxon>
        <taxon>Acanthamoeba</taxon>
    </lineage>
</organism>
<keyword evidence="9" id="KW-1185">Reference proteome</keyword>
<feature type="domain" description="PH" evidence="6">
    <location>
        <begin position="620"/>
        <end position="737"/>
    </location>
</feature>
<reference evidence="8 9" key="1">
    <citation type="journal article" date="2013" name="Genome Biol.">
        <title>Genome of Acanthamoeba castellanii highlights extensive lateral gene transfer and early evolution of tyrosine kinase signaling.</title>
        <authorList>
            <person name="Clarke M."/>
            <person name="Lohan A.J."/>
            <person name="Liu B."/>
            <person name="Lagkouvardos I."/>
            <person name="Roy S."/>
            <person name="Zafar N."/>
            <person name="Bertelli C."/>
            <person name="Schilde C."/>
            <person name="Kianianmomeni A."/>
            <person name="Burglin T.R."/>
            <person name="Frech C."/>
            <person name="Turcotte B."/>
            <person name="Kopec K.O."/>
            <person name="Synnott J.M."/>
            <person name="Choo C."/>
            <person name="Paponov I."/>
            <person name="Finkler A."/>
            <person name="Soon Heng Tan C."/>
            <person name="Hutchins A.P."/>
            <person name="Weinmeier T."/>
            <person name="Rattei T."/>
            <person name="Chu J.S."/>
            <person name="Gimenez G."/>
            <person name="Irimia M."/>
            <person name="Rigden D.J."/>
            <person name="Fitzpatrick D.A."/>
            <person name="Lorenzo-Morales J."/>
            <person name="Bateman A."/>
            <person name="Chiu C.H."/>
            <person name="Tang P."/>
            <person name="Hegemann P."/>
            <person name="Fromm H."/>
            <person name="Raoult D."/>
            <person name="Greub G."/>
            <person name="Miranda-Saavedra D."/>
            <person name="Chen N."/>
            <person name="Nash P."/>
            <person name="Ginger M.L."/>
            <person name="Horn M."/>
            <person name="Schaap P."/>
            <person name="Caler L."/>
            <person name="Loftus B."/>
        </authorList>
    </citation>
    <scope>NUCLEOTIDE SEQUENCE [LARGE SCALE GENOMIC DNA]</scope>
    <source>
        <strain evidence="8 9">Neff</strain>
    </source>
</reference>
<dbReference type="SMART" id="SM00233">
    <property type="entry name" value="PH"/>
    <property type="match status" value="1"/>
</dbReference>
<gene>
    <name evidence="8" type="ORF">ACA1_188510</name>
</gene>
<dbReference type="PROSITE" id="PS50003">
    <property type="entry name" value="PH_DOMAIN"/>
    <property type="match status" value="1"/>
</dbReference>
<dbReference type="InterPro" id="IPR036028">
    <property type="entry name" value="SH3-like_dom_sf"/>
</dbReference>
<keyword evidence="1 3" id="KW-0728">SH3 domain</keyword>
<dbReference type="InterPro" id="IPR008936">
    <property type="entry name" value="Rho_GTPase_activation_prot"/>
</dbReference>
<feature type="region of interest" description="Disordered" evidence="4">
    <location>
        <begin position="889"/>
        <end position="983"/>
    </location>
</feature>
<dbReference type="VEuPathDB" id="AmoebaDB:ACA1_188510"/>
<evidence type="ECO:0000256" key="2">
    <source>
        <dbReference type="ARBA" id="ARBA00022468"/>
    </source>
</evidence>
<evidence type="ECO:0000256" key="1">
    <source>
        <dbReference type="ARBA" id="ARBA00022443"/>
    </source>
</evidence>
<evidence type="ECO:0000256" key="4">
    <source>
        <dbReference type="SAM" id="MobiDB-lite"/>
    </source>
</evidence>
<feature type="region of interest" description="Disordered" evidence="4">
    <location>
        <begin position="536"/>
        <end position="613"/>
    </location>
</feature>
<feature type="compositionally biased region" description="Polar residues" evidence="4">
    <location>
        <begin position="956"/>
        <end position="974"/>
    </location>
</feature>
<feature type="region of interest" description="Disordered" evidence="4">
    <location>
        <begin position="152"/>
        <end position="189"/>
    </location>
</feature>
<dbReference type="InterPro" id="IPR001849">
    <property type="entry name" value="PH_domain"/>
</dbReference>
<dbReference type="OrthoDB" id="28245at2759"/>
<evidence type="ECO:0000313" key="8">
    <source>
        <dbReference type="EMBL" id="ELR15903.1"/>
    </source>
</evidence>
<dbReference type="PANTHER" id="PTHR10194">
    <property type="entry name" value="RAS GTPASE-ACTIVATING PROTEINS"/>
    <property type="match status" value="1"/>
</dbReference>
<dbReference type="SUPFAM" id="SSF50044">
    <property type="entry name" value="SH3-domain"/>
    <property type="match status" value="1"/>
</dbReference>
<keyword evidence="2" id="KW-0343">GTPase activation</keyword>
<dbReference type="Pfam" id="PF00169">
    <property type="entry name" value="PH"/>
    <property type="match status" value="1"/>
</dbReference>
<feature type="compositionally biased region" description="Pro residues" evidence="4">
    <location>
        <begin position="944"/>
        <end position="954"/>
    </location>
</feature>
<dbReference type="GO" id="GO:0005096">
    <property type="term" value="F:GTPase activator activity"/>
    <property type="evidence" value="ECO:0007669"/>
    <property type="project" value="UniProtKB-KW"/>
</dbReference>
<evidence type="ECO:0000259" key="7">
    <source>
        <dbReference type="PROSITE" id="PS50018"/>
    </source>
</evidence>
<feature type="compositionally biased region" description="Low complexity" evidence="4">
    <location>
        <begin position="915"/>
        <end position="934"/>
    </location>
</feature>
<dbReference type="SUPFAM" id="SSF50729">
    <property type="entry name" value="PH domain-like"/>
    <property type="match status" value="1"/>
</dbReference>
<dbReference type="KEGG" id="acan:ACA1_188510"/>
<dbReference type="InterPro" id="IPR039360">
    <property type="entry name" value="Ras_GTPase"/>
</dbReference>
<dbReference type="PANTHER" id="PTHR10194:SF60">
    <property type="entry name" value="RAS GTPASE-ACTIVATING PROTEIN RASKOL"/>
    <property type="match status" value="1"/>
</dbReference>
<dbReference type="InterPro" id="IPR011993">
    <property type="entry name" value="PH-like_dom_sf"/>
</dbReference>
<evidence type="ECO:0000259" key="6">
    <source>
        <dbReference type="PROSITE" id="PS50003"/>
    </source>
</evidence>
<dbReference type="Pfam" id="PF00616">
    <property type="entry name" value="RasGAP"/>
    <property type="match status" value="2"/>
</dbReference>
<feature type="domain" description="Ras-GAP" evidence="7">
    <location>
        <begin position="236"/>
        <end position="420"/>
    </location>
</feature>
<dbReference type="PROSITE" id="PS50018">
    <property type="entry name" value="RAS_GTPASE_ACTIV_2"/>
    <property type="match status" value="1"/>
</dbReference>
<dbReference type="PROSITE" id="PS50002">
    <property type="entry name" value="SH3"/>
    <property type="match status" value="1"/>
</dbReference>
<dbReference type="AlphaFoldDB" id="L8GTH1"/>
<dbReference type="SMART" id="SM00323">
    <property type="entry name" value="RasGAP"/>
    <property type="match status" value="1"/>
</dbReference>
<dbReference type="Proteomes" id="UP000011083">
    <property type="component" value="Unassembled WGS sequence"/>
</dbReference>
<feature type="domain" description="SH3" evidence="5">
    <location>
        <begin position="3"/>
        <end position="68"/>
    </location>
</feature>
<dbReference type="GeneID" id="14916519"/>
<feature type="region of interest" description="Disordered" evidence="4">
    <location>
        <begin position="850"/>
        <end position="873"/>
    </location>
</feature>
<accession>L8GTH1</accession>
<dbReference type="PROSITE" id="PS00509">
    <property type="entry name" value="RAS_GTPASE_ACTIV_1"/>
    <property type="match status" value="1"/>
</dbReference>
<dbReference type="InterPro" id="IPR001452">
    <property type="entry name" value="SH3_domain"/>
</dbReference>
<name>L8GTH1_ACACF</name>
<evidence type="ECO:0000313" key="9">
    <source>
        <dbReference type="Proteomes" id="UP000011083"/>
    </source>
</evidence>
<dbReference type="InterPro" id="IPR023152">
    <property type="entry name" value="RasGAP_CS"/>
</dbReference>